<dbReference type="SMART" id="SM00342">
    <property type="entry name" value="HTH_ARAC"/>
    <property type="match status" value="1"/>
</dbReference>
<organism evidence="5 6">
    <name type="scientific">Fodinicola feengrottensis</name>
    <dbReference type="NCBI Taxonomy" id="435914"/>
    <lineage>
        <taxon>Bacteria</taxon>
        <taxon>Bacillati</taxon>
        <taxon>Actinomycetota</taxon>
        <taxon>Actinomycetes</taxon>
        <taxon>Mycobacteriales</taxon>
        <taxon>Fodinicola</taxon>
    </lineage>
</organism>
<dbReference type="Pfam" id="PF12833">
    <property type="entry name" value="HTH_18"/>
    <property type="match status" value="1"/>
</dbReference>
<dbReference type="SUPFAM" id="SSF52317">
    <property type="entry name" value="Class I glutamine amidotransferase-like"/>
    <property type="match status" value="1"/>
</dbReference>
<dbReference type="InterPro" id="IPR018060">
    <property type="entry name" value="HTH_AraC"/>
</dbReference>
<evidence type="ECO:0000256" key="2">
    <source>
        <dbReference type="ARBA" id="ARBA00023125"/>
    </source>
</evidence>
<dbReference type="Gene3D" id="3.40.50.880">
    <property type="match status" value="1"/>
</dbReference>
<dbReference type="PANTHER" id="PTHR43130">
    <property type="entry name" value="ARAC-FAMILY TRANSCRIPTIONAL REGULATOR"/>
    <property type="match status" value="1"/>
</dbReference>
<evidence type="ECO:0000256" key="1">
    <source>
        <dbReference type="ARBA" id="ARBA00023015"/>
    </source>
</evidence>
<sequence length="318" mass="34163">MRTIALLLQPGNNAFDVGVAIEVWGRDRTEHGVPPFELRTCARTREPVALESGLQAVPTHPLAGLAGADLVVVPGRKDWFAPVDEEVSRALRSAVRRGATVAALCSGAAVLAEAGLLDGHRATTHWLLADRLAVDFPDIKMETDALFIGDGPLWTSAGTAAGIDLCLHLVRLAHGSAVAGTIARRMVTPPHRDGGQRQYVDVPVPPVRPPAPSIAAVQDWARDRLDSAHTVAGLAGRVGVSERTFARRFVAETGVSPLQWLLAERVRRAAELLERTDLSVDRVATRCGFADAGVLRTHFRRQIGTTPAAYRRTFARSG</sequence>
<dbReference type="Proteomes" id="UP001500618">
    <property type="component" value="Unassembled WGS sequence"/>
</dbReference>
<dbReference type="PROSITE" id="PS00041">
    <property type="entry name" value="HTH_ARAC_FAMILY_1"/>
    <property type="match status" value="1"/>
</dbReference>
<dbReference type="EMBL" id="BAAANY010000031">
    <property type="protein sequence ID" value="GAA1707470.1"/>
    <property type="molecule type" value="Genomic_DNA"/>
</dbReference>
<dbReference type="PANTHER" id="PTHR43130:SF3">
    <property type="entry name" value="HTH-TYPE TRANSCRIPTIONAL REGULATOR RV1931C"/>
    <property type="match status" value="1"/>
</dbReference>
<name>A0ABN2ILK1_9ACTN</name>
<keyword evidence="6" id="KW-1185">Reference proteome</keyword>
<gene>
    <name evidence="5" type="ORF">GCM10009765_66150</name>
</gene>
<dbReference type="SUPFAM" id="SSF46689">
    <property type="entry name" value="Homeodomain-like"/>
    <property type="match status" value="2"/>
</dbReference>
<keyword evidence="3" id="KW-0804">Transcription</keyword>
<feature type="domain" description="HTH araC/xylS-type" evidence="4">
    <location>
        <begin position="215"/>
        <end position="313"/>
    </location>
</feature>
<evidence type="ECO:0000313" key="6">
    <source>
        <dbReference type="Proteomes" id="UP001500618"/>
    </source>
</evidence>
<reference evidence="5 6" key="1">
    <citation type="journal article" date="2019" name="Int. J. Syst. Evol. Microbiol.">
        <title>The Global Catalogue of Microorganisms (GCM) 10K type strain sequencing project: providing services to taxonomists for standard genome sequencing and annotation.</title>
        <authorList>
            <consortium name="The Broad Institute Genomics Platform"/>
            <consortium name="The Broad Institute Genome Sequencing Center for Infectious Disease"/>
            <person name="Wu L."/>
            <person name="Ma J."/>
        </authorList>
    </citation>
    <scope>NUCLEOTIDE SEQUENCE [LARGE SCALE GENOMIC DNA]</scope>
    <source>
        <strain evidence="5 6">JCM 14718</strain>
    </source>
</reference>
<evidence type="ECO:0000313" key="5">
    <source>
        <dbReference type="EMBL" id="GAA1707470.1"/>
    </source>
</evidence>
<dbReference type="Gene3D" id="1.10.10.60">
    <property type="entry name" value="Homeodomain-like"/>
    <property type="match status" value="1"/>
</dbReference>
<accession>A0ABN2ILK1</accession>
<protein>
    <submittedName>
        <fullName evidence="5">Helix-turn-helix domain-containing protein</fullName>
    </submittedName>
</protein>
<dbReference type="RefSeq" id="WP_344314133.1">
    <property type="nucleotide sequence ID" value="NZ_BAAANY010000031.1"/>
</dbReference>
<dbReference type="InterPro" id="IPR002818">
    <property type="entry name" value="DJ-1/PfpI"/>
</dbReference>
<dbReference type="InterPro" id="IPR029062">
    <property type="entry name" value="Class_I_gatase-like"/>
</dbReference>
<keyword evidence="1" id="KW-0805">Transcription regulation</keyword>
<dbReference type="PROSITE" id="PS01124">
    <property type="entry name" value="HTH_ARAC_FAMILY_2"/>
    <property type="match status" value="1"/>
</dbReference>
<keyword evidence="2" id="KW-0238">DNA-binding</keyword>
<dbReference type="Pfam" id="PF01965">
    <property type="entry name" value="DJ-1_PfpI"/>
    <property type="match status" value="1"/>
</dbReference>
<evidence type="ECO:0000256" key="3">
    <source>
        <dbReference type="ARBA" id="ARBA00023163"/>
    </source>
</evidence>
<comment type="caution">
    <text evidence="5">The sequence shown here is derived from an EMBL/GenBank/DDBJ whole genome shotgun (WGS) entry which is preliminary data.</text>
</comment>
<proteinExistence type="predicted"/>
<evidence type="ECO:0000259" key="4">
    <source>
        <dbReference type="PROSITE" id="PS01124"/>
    </source>
</evidence>
<dbReference type="InterPro" id="IPR052158">
    <property type="entry name" value="INH-QAR"/>
</dbReference>
<dbReference type="InterPro" id="IPR009057">
    <property type="entry name" value="Homeodomain-like_sf"/>
</dbReference>
<dbReference type="InterPro" id="IPR018062">
    <property type="entry name" value="HTH_AraC-typ_CS"/>
</dbReference>
<dbReference type="CDD" id="cd03137">
    <property type="entry name" value="GATase1_AraC_1"/>
    <property type="match status" value="1"/>
</dbReference>